<name>E0SPI2_IGNAA</name>
<dbReference type="AlphaFoldDB" id="E0SPI2"/>
<dbReference type="BioCyc" id="IAGG583356:GHAH-82-MONOMER"/>
<dbReference type="STRING" id="583356.Igag_0073"/>
<sequence length="84" mass="10181">MPNRIVRAMFIRRKLQFMILEYVKEKGKATSREIYEVVRKTYDISYQQFLSILMQLEIEGFIEIHQVRDNSIVVLKTRQRMAIE</sequence>
<gene>
    <name evidence="1" type="ordered locus">Igag_0073</name>
</gene>
<keyword evidence="2" id="KW-1185">Reference proteome</keyword>
<evidence type="ECO:0000313" key="2">
    <source>
        <dbReference type="Proteomes" id="UP000001304"/>
    </source>
</evidence>
<dbReference type="SUPFAM" id="SSF46785">
    <property type="entry name" value="Winged helix' DNA-binding domain"/>
    <property type="match status" value="1"/>
</dbReference>
<dbReference type="HOGENOM" id="CLU_2519709_0_0_2"/>
<protein>
    <submittedName>
        <fullName evidence="1">Uncharacterized protein</fullName>
    </submittedName>
</protein>
<dbReference type="InterPro" id="IPR036388">
    <property type="entry name" value="WH-like_DNA-bd_sf"/>
</dbReference>
<proteinExistence type="predicted"/>
<evidence type="ECO:0000313" key="1">
    <source>
        <dbReference type="EMBL" id="ADM26925.1"/>
    </source>
</evidence>
<organism evidence="1 2">
    <name type="scientific">Ignisphaera aggregans (strain DSM 17230 / JCM 13409 / AQ1.S1)</name>
    <dbReference type="NCBI Taxonomy" id="583356"/>
    <lineage>
        <taxon>Archaea</taxon>
        <taxon>Thermoproteota</taxon>
        <taxon>Thermoprotei</taxon>
        <taxon>Desulfurococcales</taxon>
        <taxon>Desulfurococcaceae</taxon>
        <taxon>Ignisphaera</taxon>
    </lineage>
</organism>
<reference evidence="1 2" key="1">
    <citation type="journal article" date="2010" name="Stand. Genomic Sci.">
        <title>Complete genome sequence of Ignisphaera aggregans type strain (AQ1.S1).</title>
        <authorList>
            <person name="Goker M."/>
            <person name="Held B."/>
            <person name="Lapidus A."/>
            <person name="Nolan M."/>
            <person name="Spring S."/>
            <person name="Yasawong M."/>
            <person name="Lucas S."/>
            <person name="Glavina Del Rio T."/>
            <person name="Tice H."/>
            <person name="Cheng J.F."/>
            <person name="Goodwin L."/>
            <person name="Tapia R."/>
            <person name="Pitluck S."/>
            <person name="Liolios K."/>
            <person name="Ivanova N."/>
            <person name="Mavromatis K."/>
            <person name="Mikhailova N."/>
            <person name="Pati A."/>
            <person name="Chen A."/>
            <person name="Palaniappan K."/>
            <person name="Brambilla E."/>
            <person name="Land M."/>
            <person name="Hauser L."/>
            <person name="Chang Y.J."/>
            <person name="Jeffries C.D."/>
            <person name="Brettin T."/>
            <person name="Detter J.C."/>
            <person name="Han C."/>
            <person name="Rohde M."/>
            <person name="Sikorski J."/>
            <person name="Woyke T."/>
            <person name="Bristow J."/>
            <person name="Eisen J.A."/>
            <person name="Markowitz V."/>
            <person name="Hugenholtz P."/>
            <person name="Kyrpides N.C."/>
            <person name="Klenk H.P."/>
        </authorList>
    </citation>
    <scope>NUCLEOTIDE SEQUENCE [LARGE SCALE GENOMIC DNA]</scope>
    <source>
        <strain evidence="2">DSM 17230 / JCM 13409 / AQ1.S1</strain>
    </source>
</reference>
<dbReference type="KEGG" id="iag:Igag_0073"/>
<dbReference type="InterPro" id="IPR036390">
    <property type="entry name" value="WH_DNA-bd_sf"/>
</dbReference>
<accession>E0SPI2</accession>
<dbReference type="Gene3D" id="1.10.10.10">
    <property type="entry name" value="Winged helix-like DNA-binding domain superfamily/Winged helix DNA-binding domain"/>
    <property type="match status" value="1"/>
</dbReference>
<dbReference type="EMBL" id="CP002098">
    <property type="protein sequence ID" value="ADM26925.1"/>
    <property type="molecule type" value="Genomic_DNA"/>
</dbReference>
<dbReference type="Proteomes" id="UP000001304">
    <property type="component" value="Chromosome"/>
</dbReference>